<sequence length="504" mass="55219">MEEGKHATEASIELEHAIGFSGIPGCLFYHPGGEYFVAASGGTVVIQSFLDPHDQYFLSGHDGPITCMSMSKSGRYFASGQNGENSDVLVWDFETKKMLFRLSEHDHGVKCVAFSDDELLLCTVGVDSDKKMIVWDLSNGYIVCSNKMNPQPTNCVSWGGMVKDIKRRDTDKYLLVTSGAKTSVLWELDPYNGELVGEQVHTTGRGEQVRENINVEFSGDKETIFCGTTSGDFGLINVRLKKLMKTVRACRLGILSLLSWPEGVICGGGDGTITTFDASLTDRQQCRLDGPVVAMSFSPDKAELVAGTSTGFVYRVRLEGLQTLLVCENHHSAVKCVAFAPESSDKFATASSDNTLRIWDAGDYTTITTAEVKDAGAPTCLVYSLDMLVRGIALYDDNFHAISCSRDRSFLCWDLRSERKITSHKQRMGGINGVALSRDQTIVLTVGQERRVTSWDLRDQNPVNVRDLSPNLGDEATTIALSHDGTLFATAGTAMLIKLWDFAT</sequence>
<proteinExistence type="predicted"/>
<dbReference type="InterPro" id="IPR001680">
    <property type="entry name" value="WD40_rpt"/>
</dbReference>
<dbReference type="PANTHER" id="PTHR13720:SF39">
    <property type="entry name" value="F-BOX DOMAIN-CONTAINING PROTEIN"/>
    <property type="match status" value="1"/>
</dbReference>
<name>A0A9W7E592_9STRA</name>
<dbReference type="AlphaFoldDB" id="A0A9W7E592"/>
<dbReference type="PROSITE" id="PS50294">
    <property type="entry name" value="WD_REPEATS_REGION"/>
    <property type="match status" value="2"/>
</dbReference>
<evidence type="ECO:0000256" key="3">
    <source>
        <dbReference type="PROSITE-ProRule" id="PRU00221"/>
    </source>
</evidence>
<dbReference type="InterPro" id="IPR050630">
    <property type="entry name" value="WD_repeat_EMAP"/>
</dbReference>
<dbReference type="Pfam" id="PF23409">
    <property type="entry name" value="Beta-prop_EML"/>
    <property type="match status" value="1"/>
</dbReference>
<dbReference type="SMART" id="SM00320">
    <property type="entry name" value="WD40"/>
    <property type="match status" value="9"/>
</dbReference>
<dbReference type="Proteomes" id="UP001165082">
    <property type="component" value="Unassembled WGS sequence"/>
</dbReference>
<dbReference type="SUPFAM" id="SSF50998">
    <property type="entry name" value="Quinoprotein alcohol dehydrogenase-like"/>
    <property type="match status" value="1"/>
</dbReference>
<feature type="non-terminal residue" evidence="5">
    <location>
        <position position="1"/>
    </location>
</feature>
<evidence type="ECO:0000259" key="4">
    <source>
        <dbReference type="Pfam" id="PF23409"/>
    </source>
</evidence>
<feature type="domain" description="EML-like first beta-propeller" evidence="4">
    <location>
        <begin position="55"/>
        <end position="314"/>
    </location>
</feature>
<accession>A0A9W7E592</accession>
<comment type="caution">
    <text evidence="5">The sequence shown here is derived from an EMBL/GenBank/DDBJ whole genome shotgun (WGS) entry which is preliminary data.</text>
</comment>
<organism evidence="5 6">
    <name type="scientific">Triparma retinervis</name>
    <dbReference type="NCBI Taxonomy" id="2557542"/>
    <lineage>
        <taxon>Eukaryota</taxon>
        <taxon>Sar</taxon>
        <taxon>Stramenopiles</taxon>
        <taxon>Ochrophyta</taxon>
        <taxon>Bolidophyceae</taxon>
        <taxon>Parmales</taxon>
        <taxon>Triparmaceae</taxon>
        <taxon>Triparma</taxon>
    </lineage>
</organism>
<protein>
    <recommendedName>
        <fullName evidence="4">EML-like first beta-propeller domain-containing protein</fullName>
    </recommendedName>
</protein>
<feature type="repeat" description="WD" evidence="3">
    <location>
        <begin position="477"/>
        <end position="504"/>
    </location>
</feature>
<evidence type="ECO:0000256" key="1">
    <source>
        <dbReference type="ARBA" id="ARBA00022574"/>
    </source>
</evidence>
<dbReference type="PROSITE" id="PS50082">
    <property type="entry name" value="WD_REPEATS_2"/>
    <property type="match status" value="2"/>
</dbReference>
<dbReference type="InterPro" id="IPR011047">
    <property type="entry name" value="Quinoprotein_ADH-like_sf"/>
</dbReference>
<evidence type="ECO:0000313" key="5">
    <source>
        <dbReference type="EMBL" id="GMH68704.1"/>
    </source>
</evidence>
<dbReference type="PANTHER" id="PTHR13720">
    <property type="entry name" value="WD-40 REPEAT PROTEIN"/>
    <property type="match status" value="1"/>
</dbReference>
<evidence type="ECO:0000313" key="6">
    <source>
        <dbReference type="Proteomes" id="UP001165082"/>
    </source>
</evidence>
<keyword evidence="1 3" id="KW-0853">WD repeat</keyword>
<dbReference type="EMBL" id="BRXZ01004114">
    <property type="protein sequence ID" value="GMH68704.1"/>
    <property type="molecule type" value="Genomic_DNA"/>
</dbReference>
<dbReference type="OrthoDB" id="10264376at2759"/>
<keyword evidence="6" id="KW-1185">Reference proteome</keyword>
<reference evidence="5" key="1">
    <citation type="submission" date="2022-07" db="EMBL/GenBank/DDBJ databases">
        <title>Genome analysis of Parmales, a sister group of diatoms, reveals the evolutionary specialization of diatoms from phago-mixotrophs to photoautotrophs.</title>
        <authorList>
            <person name="Ban H."/>
            <person name="Sato S."/>
            <person name="Yoshikawa S."/>
            <person name="Kazumasa Y."/>
            <person name="Nakamura Y."/>
            <person name="Ichinomiya M."/>
            <person name="Saitoh K."/>
            <person name="Sato N."/>
            <person name="Blanc-Mathieu R."/>
            <person name="Endo H."/>
            <person name="Kuwata A."/>
            <person name="Ogata H."/>
        </authorList>
    </citation>
    <scope>NUCLEOTIDE SEQUENCE</scope>
</reference>
<dbReference type="InterPro" id="IPR015943">
    <property type="entry name" value="WD40/YVTN_repeat-like_dom_sf"/>
</dbReference>
<dbReference type="InterPro" id="IPR055439">
    <property type="entry name" value="Beta-prop_EML_1st"/>
</dbReference>
<gene>
    <name evidence="5" type="ORF">TrRE_jg3283</name>
</gene>
<keyword evidence="2" id="KW-0677">Repeat</keyword>
<dbReference type="Pfam" id="PF00400">
    <property type="entry name" value="WD40"/>
    <property type="match status" value="1"/>
</dbReference>
<feature type="repeat" description="WD" evidence="3">
    <location>
        <begin position="327"/>
        <end position="369"/>
    </location>
</feature>
<dbReference type="Gene3D" id="2.130.10.10">
    <property type="entry name" value="YVTN repeat-like/Quinoprotein amine dehydrogenase"/>
    <property type="match status" value="2"/>
</dbReference>
<evidence type="ECO:0000256" key="2">
    <source>
        <dbReference type="ARBA" id="ARBA00022737"/>
    </source>
</evidence>